<keyword evidence="4" id="KW-0175">Coiled coil</keyword>
<reference evidence="7" key="1">
    <citation type="submission" date="2025-08" db="UniProtKB">
        <authorList>
            <consortium name="RefSeq"/>
        </authorList>
    </citation>
    <scope>IDENTIFICATION</scope>
</reference>
<dbReference type="RefSeq" id="XP_014681794.1">
    <property type="nucleotide sequence ID" value="XM_014826308.1"/>
</dbReference>
<feature type="compositionally biased region" description="Acidic residues" evidence="5">
    <location>
        <begin position="313"/>
        <end position="329"/>
    </location>
</feature>
<feature type="region of interest" description="Disordered" evidence="5">
    <location>
        <begin position="310"/>
        <end position="352"/>
    </location>
</feature>
<dbReference type="Proteomes" id="UP000695022">
    <property type="component" value="Unplaced"/>
</dbReference>
<evidence type="ECO:0000256" key="1">
    <source>
        <dbReference type="ARBA" id="ARBA00004123"/>
    </source>
</evidence>
<feature type="region of interest" description="Disordered" evidence="5">
    <location>
        <begin position="1"/>
        <end position="23"/>
    </location>
</feature>
<organism evidence="6 7">
    <name type="scientific">Priapulus caudatus</name>
    <name type="common">Priapulid worm</name>
    <dbReference type="NCBI Taxonomy" id="37621"/>
    <lineage>
        <taxon>Eukaryota</taxon>
        <taxon>Metazoa</taxon>
        <taxon>Ecdysozoa</taxon>
        <taxon>Scalidophora</taxon>
        <taxon>Priapulida</taxon>
        <taxon>Priapulimorpha</taxon>
        <taxon>Priapulimorphida</taxon>
        <taxon>Priapulidae</taxon>
        <taxon>Priapulus</taxon>
    </lineage>
</organism>
<evidence type="ECO:0000256" key="5">
    <source>
        <dbReference type="SAM" id="MobiDB-lite"/>
    </source>
</evidence>
<evidence type="ECO:0000256" key="2">
    <source>
        <dbReference type="ARBA" id="ARBA00008044"/>
    </source>
</evidence>
<dbReference type="InterPro" id="IPR019163">
    <property type="entry name" value="THO_Thoc5"/>
</dbReference>
<dbReference type="Pfam" id="PF09766">
    <property type="entry name" value="FmiP_Thoc5"/>
    <property type="match status" value="1"/>
</dbReference>
<protein>
    <submittedName>
        <fullName evidence="7">THO complex subunit 5 homolog</fullName>
    </submittedName>
</protein>
<dbReference type="PANTHER" id="PTHR13375">
    <property type="entry name" value="FMS INTERACTING PROTEIN"/>
    <property type="match status" value="1"/>
</dbReference>
<gene>
    <name evidence="7" type="primary">LOC106821482</name>
</gene>
<feature type="coiled-coil region" evidence="4">
    <location>
        <begin position="208"/>
        <end position="235"/>
    </location>
</feature>
<proteinExistence type="inferred from homology"/>
<keyword evidence="3" id="KW-0539">Nucleus</keyword>
<evidence type="ECO:0000256" key="4">
    <source>
        <dbReference type="SAM" id="Coils"/>
    </source>
</evidence>
<evidence type="ECO:0000256" key="3">
    <source>
        <dbReference type="ARBA" id="ARBA00023242"/>
    </source>
</evidence>
<evidence type="ECO:0000313" key="7">
    <source>
        <dbReference type="RefSeq" id="XP_014681794.1"/>
    </source>
</evidence>
<comment type="similarity">
    <text evidence="2">Belongs to the THOC5 family.</text>
</comment>
<keyword evidence="6" id="KW-1185">Reference proteome</keyword>
<sequence>MSSGTANISIKKRRKPREGKEVVRDARETIMQTKKAKVDEILENPLTWEDEDASARDPAQDAEVHSETCQEIRHLLARIHKLRQAGSSTDDEALQEDKIQLALLGINLKKLNRLGQIRCRISRESTSEAKYRVDSLHLQLQNLLYELMHLQKEITKCLQFKSADEEIDIVPVDEFYVEAPPSISRPDVTKSDKHQQYLSRLEWEREQRRRLAENCKEIKATKEETARQIQEKQAQLDSLLPRFKAILKATQPIQESLGMRLDEKRQQQETARYLPSPLYILYVQADAYREACDEKLCVTVEGIMEEVRSFQDDREDFDEDSAESDQEEAQAEKRHRSKSRMSKLADEARRSC</sequence>
<name>A0ABM1FBH3_PRICU</name>
<dbReference type="GeneID" id="106821482"/>
<comment type="subcellular location">
    <subcellularLocation>
        <location evidence="1">Nucleus</location>
    </subcellularLocation>
</comment>
<accession>A0ABM1FBH3</accession>
<feature type="compositionally biased region" description="Basic and acidic residues" evidence="5">
    <location>
        <begin position="343"/>
        <end position="352"/>
    </location>
</feature>
<dbReference type="PANTHER" id="PTHR13375:SF3">
    <property type="entry name" value="THO COMPLEX SUBUNIT 5 HOMOLOG"/>
    <property type="match status" value="1"/>
</dbReference>
<evidence type="ECO:0000313" key="6">
    <source>
        <dbReference type="Proteomes" id="UP000695022"/>
    </source>
</evidence>